<evidence type="ECO:0000256" key="2">
    <source>
        <dbReference type="ARBA" id="ARBA00022801"/>
    </source>
</evidence>
<dbReference type="STRING" id="1121485.GCA_000426485_01943"/>
<keyword evidence="1" id="KW-0479">Metal-binding</keyword>
<dbReference type="InterPro" id="IPR050248">
    <property type="entry name" value="Polysacc_deacetylase_ArnD"/>
</dbReference>
<gene>
    <name evidence="4" type="ORF">E2605_16445</name>
</gene>
<comment type="caution">
    <text evidence="4">The sequence shown here is derived from an EMBL/GenBank/DDBJ whole genome shotgun (WGS) entry which is preliminary data.</text>
</comment>
<dbReference type="InterPro" id="IPR002509">
    <property type="entry name" value="NODB_dom"/>
</dbReference>
<dbReference type="PROSITE" id="PS51677">
    <property type="entry name" value="NODB"/>
    <property type="match status" value="1"/>
</dbReference>
<evidence type="ECO:0000313" key="5">
    <source>
        <dbReference type="Proteomes" id="UP000297861"/>
    </source>
</evidence>
<accession>A0A4Y8L1S1</accession>
<feature type="domain" description="NodB homology" evidence="3">
    <location>
        <begin position="27"/>
        <end position="201"/>
    </location>
</feature>
<evidence type="ECO:0000256" key="1">
    <source>
        <dbReference type="ARBA" id="ARBA00022723"/>
    </source>
</evidence>
<dbReference type="GO" id="GO:0005975">
    <property type="term" value="P:carbohydrate metabolic process"/>
    <property type="evidence" value="ECO:0007669"/>
    <property type="project" value="InterPro"/>
</dbReference>
<dbReference type="SUPFAM" id="SSF88713">
    <property type="entry name" value="Glycoside hydrolase/deacetylase"/>
    <property type="match status" value="1"/>
</dbReference>
<dbReference type="PANTHER" id="PTHR10587">
    <property type="entry name" value="GLYCOSYL TRANSFERASE-RELATED"/>
    <property type="match status" value="1"/>
</dbReference>
<organism evidence="4 5">
    <name type="scientific">Dysgonomonas capnocytophagoides</name>
    <dbReference type="NCBI Taxonomy" id="45254"/>
    <lineage>
        <taxon>Bacteria</taxon>
        <taxon>Pseudomonadati</taxon>
        <taxon>Bacteroidota</taxon>
        <taxon>Bacteroidia</taxon>
        <taxon>Bacteroidales</taxon>
        <taxon>Dysgonomonadaceae</taxon>
        <taxon>Dysgonomonas</taxon>
    </lineage>
</organism>
<dbReference type="Gene3D" id="3.20.20.370">
    <property type="entry name" value="Glycoside hydrolase/deacetylase"/>
    <property type="match status" value="1"/>
</dbReference>
<dbReference type="InterPro" id="IPR011330">
    <property type="entry name" value="Glyco_hydro/deAcase_b/a-brl"/>
</dbReference>
<proteinExistence type="predicted"/>
<keyword evidence="2" id="KW-0378">Hydrolase</keyword>
<dbReference type="GO" id="GO:0046872">
    <property type="term" value="F:metal ion binding"/>
    <property type="evidence" value="ECO:0007669"/>
    <property type="project" value="UniProtKB-KW"/>
</dbReference>
<dbReference type="GO" id="GO:0016810">
    <property type="term" value="F:hydrolase activity, acting on carbon-nitrogen (but not peptide) bonds"/>
    <property type="evidence" value="ECO:0007669"/>
    <property type="project" value="InterPro"/>
</dbReference>
<evidence type="ECO:0000313" key="4">
    <source>
        <dbReference type="EMBL" id="TFD93743.1"/>
    </source>
</evidence>
<protein>
    <submittedName>
        <fullName evidence="4">Polysaccharide deacetylase family protein</fullName>
    </submittedName>
</protein>
<dbReference type="OrthoDB" id="9812065at2"/>
<dbReference type="AlphaFoldDB" id="A0A4Y8L1S1"/>
<dbReference type="Proteomes" id="UP000297861">
    <property type="component" value="Unassembled WGS sequence"/>
</dbReference>
<dbReference type="CDD" id="cd10917">
    <property type="entry name" value="CE4_NodB_like_6s_7s"/>
    <property type="match status" value="1"/>
</dbReference>
<dbReference type="GO" id="GO:0016020">
    <property type="term" value="C:membrane"/>
    <property type="evidence" value="ECO:0007669"/>
    <property type="project" value="TreeGrafter"/>
</dbReference>
<dbReference type="EMBL" id="SOML01000012">
    <property type="protein sequence ID" value="TFD93743.1"/>
    <property type="molecule type" value="Genomic_DNA"/>
</dbReference>
<dbReference type="Pfam" id="PF01522">
    <property type="entry name" value="Polysacc_deac_1"/>
    <property type="match status" value="1"/>
</dbReference>
<reference evidence="4 5" key="1">
    <citation type="submission" date="2019-03" db="EMBL/GenBank/DDBJ databases">
        <title>San Antonio Military Medical Center submission to MRSN (WRAIR), pending publication.</title>
        <authorList>
            <person name="Blyth D.M."/>
            <person name="Mccarthy S.L."/>
            <person name="Schall S.E."/>
            <person name="Stam J.A."/>
            <person name="Ong A.C."/>
            <person name="Mcgann P.T."/>
        </authorList>
    </citation>
    <scope>NUCLEOTIDE SEQUENCE [LARGE SCALE GENOMIC DNA]</scope>
    <source>
        <strain evidence="4 5">MRSN571793</strain>
    </source>
</reference>
<name>A0A4Y8L1S1_9BACT</name>
<keyword evidence="5" id="KW-1185">Reference proteome</keyword>
<evidence type="ECO:0000259" key="3">
    <source>
        <dbReference type="PROSITE" id="PS51677"/>
    </source>
</evidence>
<sequence length="237" mass="27981">MFIEQPPFIYRLLFPGGIWRMPSKEEKVIYLTFDDGPIPEITPWVLDVLDQYNIKATFFCVGDNVRKHPEEYAEVLRRGHSVGNHTFNHIQGLKTRTANYMKNAELASQYIDSPLFRPPHGHLRLPQFFRLKKNYHIILWDVVTRDYSKRMTPEQVLDNVKDYTRNGSVIVFHDSLKAEKNMKYALPLAIEWLKEQGYVFKTIEEGLAQYDHETIEAIVTNHHNSENDNRELARDYR</sequence>
<dbReference type="PANTHER" id="PTHR10587:SF133">
    <property type="entry name" value="CHITIN DEACETYLASE 1-RELATED"/>
    <property type="match status" value="1"/>
</dbReference>